<dbReference type="Gene3D" id="3.40.390.10">
    <property type="entry name" value="Collagenase (Catalytic Domain)"/>
    <property type="match status" value="1"/>
</dbReference>
<feature type="signal peptide" evidence="3">
    <location>
        <begin position="1"/>
        <end position="17"/>
    </location>
</feature>
<comment type="caution">
    <text evidence="1">Lacks conserved residue(s) required for the propagation of feature annotation.</text>
</comment>
<keyword evidence="6" id="KW-1185">Reference proteome</keyword>
<organism evidence="5 6">
    <name type="scientific">Cyclotella cryptica</name>
    <dbReference type="NCBI Taxonomy" id="29204"/>
    <lineage>
        <taxon>Eukaryota</taxon>
        <taxon>Sar</taxon>
        <taxon>Stramenopiles</taxon>
        <taxon>Ochrophyta</taxon>
        <taxon>Bacillariophyta</taxon>
        <taxon>Coscinodiscophyceae</taxon>
        <taxon>Thalassiosirophycidae</taxon>
        <taxon>Stephanodiscales</taxon>
        <taxon>Stephanodiscaceae</taxon>
        <taxon>Cyclotella</taxon>
    </lineage>
</organism>
<feature type="active site" evidence="1">
    <location>
        <position position="381"/>
    </location>
</feature>
<dbReference type="Pfam" id="PF13582">
    <property type="entry name" value="Reprolysin_3"/>
    <property type="match status" value="1"/>
</dbReference>
<feature type="binding site" evidence="1">
    <location>
        <position position="384"/>
    </location>
    <ligand>
        <name>Zn(2+)</name>
        <dbReference type="ChEBI" id="CHEBI:29105"/>
        <note>catalytic</note>
    </ligand>
</feature>
<sequence>MRTILFIFLLMLRLANSTGTGRARRRLNPEASIVDELSTQLADGVEHPRFTIAANYLDGDSNLFTESALEPFEIDVVLTNPSVTESTSFSADGISSQVKNSIKLLVADQNIEDGIRVNNFAILAVDEKKGSVRGIVQKNKQLVQLEQLSGRPTTISEVIFDPGDNWTCFLDHDDAGIEHAHNDDSHTHKDHDNLRKLFTDIIGQHMEFDVDHSSQQTKLRQLYATDTFPNKWSYQVDLYIEVDEAFVNNHDTDTVNMPNTISYVNALVTAISAIYEQEVDTHLNVLHIAKTNIYDGAADVTVALDIMKEQYSGSTWHYTDPVSGQNPDLHHALLYRTPRAGYATVGGVCDSRIGYGVSSGVQGTLANVGTVYWDLVVMAHELGHNFGSRHTHDIAGYNPLVDACGNGQCTSLVTGNQVSTGDATIMSYCNTCPGGVKNMGTTFGGYWYEDNRSNINNWKNNDGAIPFSQEPKRVPKVLYEYVSSRGNCVKPYLPIEPQTCTVDKDCHDGNSCTIDTCSGGQCSNAMQSMCCGNFICEVGESNCSDCGPFTVKTPSCSTCVLPYGEMFDVEAINNITLTSIEFKIKSGTNTITIFTATGGYSNKQRNPNAWTQIYTGTFVATTNEIVSVDFDDIKVTAEAIQAFYIASTGQVAALANNNGSPLASDSNLKLLHPTRGVTATQFGSGYSNIISWVGSMSYRLEAPISSTTKPTAVSTPPPVTTSPTKIPSKSPSSFPTMKPINPPSSQPVTSQPQIMPSRNPTLHPYKEPTVVPSKPFTLGPVSSPTTLSPSQQLPPSSYSPFEAPTFSPSTNKPTAASGTPVPTKQLSTPNPMSPQPSKNSSTTPSSQPSKLSVTVKPTISSPSSRPIASVSFKFARIRSSILAFCGKFTFCVTVFDVLSSTKNAVTPQPSKTPITLQPSKQQPTMQPLTGSPARQPTKAPVTFKPTTSSPSPRPITSPSTLKPTVPQPSKQPTTTQPTIGLPSYRPSQWPLTLKPTSSSPSIRPITSPPSMQPVTPSPTLLYSVDLCFPGCGNFTDVDTNNQFEDLILKFIPCRSKKCDVKVIAESKKCSVCKFPSLIPQRFLQDGSTSLQSSSITFEIVSVNPLNGIKVISNLNNNIENANNDLSTNESTFRVNGKYTTATLQPTRQPTGAKPTTLKPTRRRRPTLKPTRMPKKKPTRKPNVIKPATPKPTRRKRPTKKPARKPKSEKSNLSKIGKSTKSERIKSSKSNKKQEERESNDKYEFSDLTKKQKKRISKVDEEKRTKNEIKQSTEHTDAQTSLNVEKKETTSSVATDSEYAEVPLTKKEKKEWLKEDNSKSVDQLSGESHELNHDQLTKKKKKELGKEKRNSDR</sequence>
<dbReference type="PANTHER" id="PTHR33683">
    <property type="entry name" value="1, PUTATIVE-RELATED"/>
    <property type="match status" value="1"/>
</dbReference>
<feature type="compositionally biased region" description="Basic residues" evidence="2">
    <location>
        <begin position="1159"/>
        <end position="1179"/>
    </location>
</feature>
<keyword evidence="1" id="KW-0479">Metal-binding</keyword>
<feature type="compositionally biased region" description="Low complexity" evidence="2">
    <location>
        <begin position="782"/>
        <end position="800"/>
    </location>
</feature>
<feature type="compositionally biased region" description="Low complexity" evidence="2">
    <location>
        <begin position="942"/>
        <end position="978"/>
    </location>
</feature>
<dbReference type="PROSITE" id="PS50215">
    <property type="entry name" value="ADAM_MEPRO"/>
    <property type="match status" value="1"/>
</dbReference>
<feature type="compositionally biased region" description="Polar residues" evidence="2">
    <location>
        <begin position="1139"/>
        <end position="1149"/>
    </location>
</feature>
<evidence type="ECO:0000256" key="1">
    <source>
        <dbReference type="PROSITE-ProRule" id="PRU00276"/>
    </source>
</evidence>
<feature type="binding site" evidence="1">
    <location>
        <position position="380"/>
    </location>
    <ligand>
        <name>Zn(2+)</name>
        <dbReference type="ChEBI" id="CHEBI:29105"/>
        <note>catalytic</note>
    </ligand>
</feature>
<dbReference type="GO" id="GO:0046872">
    <property type="term" value="F:metal ion binding"/>
    <property type="evidence" value="ECO:0007669"/>
    <property type="project" value="UniProtKB-KW"/>
</dbReference>
<feature type="compositionally biased region" description="Basic and acidic residues" evidence="2">
    <location>
        <begin position="1303"/>
        <end position="1318"/>
    </location>
</feature>
<feature type="compositionally biased region" description="Polar residues" evidence="2">
    <location>
        <begin position="903"/>
        <end position="934"/>
    </location>
</feature>
<feature type="compositionally biased region" description="Polar residues" evidence="2">
    <location>
        <begin position="806"/>
        <end position="858"/>
    </location>
</feature>
<evidence type="ECO:0000313" key="5">
    <source>
        <dbReference type="EMBL" id="KAL3779806.1"/>
    </source>
</evidence>
<proteinExistence type="predicted"/>
<evidence type="ECO:0000313" key="6">
    <source>
        <dbReference type="Proteomes" id="UP001516023"/>
    </source>
</evidence>
<feature type="compositionally biased region" description="Basic residues" evidence="2">
    <location>
        <begin position="1191"/>
        <end position="1204"/>
    </location>
</feature>
<name>A0ABD3NX47_9STRA</name>
<protein>
    <recommendedName>
        <fullName evidence="4">Peptidase M12B domain-containing protein</fullName>
    </recommendedName>
</protein>
<dbReference type="Proteomes" id="UP001516023">
    <property type="component" value="Unassembled WGS sequence"/>
</dbReference>
<feature type="binding site" evidence="1">
    <location>
        <position position="390"/>
    </location>
    <ligand>
        <name>Zn(2+)</name>
        <dbReference type="ChEBI" id="CHEBI:29105"/>
        <note>catalytic</note>
    </ligand>
</feature>
<accession>A0ABD3NX47</accession>
<feature type="region of interest" description="Disordered" evidence="2">
    <location>
        <begin position="706"/>
        <end position="865"/>
    </location>
</feature>
<dbReference type="InterPro" id="IPR001590">
    <property type="entry name" value="Peptidase_M12B"/>
</dbReference>
<dbReference type="SUPFAM" id="SSF55486">
    <property type="entry name" value="Metalloproteases ('zincins'), catalytic domain"/>
    <property type="match status" value="1"/>
</dbReference>
<evidence type="ECO:0000259" key="4">
    <source>
        <dbReference type="PROSITE" id="PS50215"/>
    </source>
</evidence>
<feature type="region of interest" description="Disordered" evidence="2">
    <location>
        <begin position="903"/>
        <end position="1014"/>
    </location>
</feature>
<dbReference type="EMBL" id="JABMIG020000374">
    <property type="protein sequence ID" value="KAL3779806.1"/>
    <property type="molecule type" value="Genomic_DNA"/>
</dbReference>
<feature type="domain" description="Peptidase M12B" evidence="4">
    <location>
        <begin position="234"/>
        <end position="430"/>
    </location>
</feature>
<feature type="compositionally biased region" description="Basic and acidic residues" evidence="2">
    <location>
        <begin position="1219"/>
        <end position="1249"/>
    </location>
</feature>
<feature type="compositionally biased region" description="Basic and acidic residues" evidence="2">
    <location>
        <begin position="1343"/>
        <end position="1352"/>
    </location>
</feature>
<evidence type="ECO:0000256" key="2">
    <source>
        <dbReference type="SAM" id="MobiDB-lite"/>
    </source>
</evidence>
<keyword evidence="3" id="KW-0732">Signal</keyword>
<feature type="chain" id="PRO_5044749316" description="Peptidase M12B domain-containing protein" evidence="3">
    <location>
        <begin position="18"/>
        <end position="1352"/>
    </location>
</feature>
<feature type="compositionally biased region" description="Low complexity" evidence="2">
    <location>
        <begin position="990"/>
        <end position="1005"/>
    </location>
</feature>
<feature type="compositionally biased region" description="Basic and acidic residues" evidence="2">
    <location>
        <begin position="1256"/>
        <end position="1276"/>
    </location>
</feature>
<feature type="compositionally biased region" description="Low complexity" evidence="2">
    <location>
        <begin position="721"/>
        <end position="736"/>
    </location>
</feature>
<keyword evidence="1" id="KW-0862">Zinc</keyword>
<comment type="caution">
    <text evidence="5">The sequence shown here is derived from an EMBL/GenBank/DDBJ whole genome shotgun (WGS) entry which is preliminary data.</text>
</comment>
<gene>
    <name evidence="5" type="ORF">HJC23_004740</name>
</gene>
<feature type="compositionally biased region" description="Basic and acidic residues" evidence="2">
    <location>
        <begin position="1326"/>
        <end position="1336"/>
    </location>
</feature>
<dbReference type="InterPro" id="IPR024079">
    <property type="entry name" value="MetalloPept_cat_dom_sf"/>
</dbReference>
<evidence type="ECO:0000256" key="3">
    <source>
        <dbReference type="SAM" id="SignalP"/>
    </source>
</evidence>
<dbReference type="PANTHER" id="PTHR33683:SF46">
    <property type="entry name" value="SUSHI DOMAIN-CONTAINING PROTEIN"/>
    <property type="match status" value="1"/>
</dbReference>
<reference evidence="5 6" key="1">
    <citation type="journal article" date="2020" name="G3 (Bethesda)">
        <title>Improved Reference Genome for Cyclotella cryptica CCMP332, a Model for Cell Wall Morphogenesis, Salinity Adaptation, and Lipid Production in Diatoms (Bacillariophyta).</title>
        <authorList>
            <person name="Roberts W.R."/>
            <person name="Downey K.M."/>
            <person name="Ruck E.C."/>
            <person name="Traller J.C."/>
            <person name="Alverson A.J."/>
        </authorList>
    </citation>
    <scope>NUCLEOTIDE SEQUENCE [LARGE SCALE GENOMIC DNA]</scope>
    <source>
        <strain evidence="5 6">CCMP332</strain>
    </source>
</reference>
<feature type="region of interest" description="Disordered" evidence="2">
    <location>
        <begin position="1139"/>
        <end position="1352"/>
    </location>
</feature>